<dbReference type="Proteomes" id="UP001500683">
    <property type="component" value="Unassembled WGS sequence"/>
</dbReference>
<gene>
    <name evidence="1" type="ORF">GCM10022214_46090</name>
</gene>
<name>A0ABP7W5U7_9ACTN</name>
<dbReference type="RefSeq" id="WP_344951053.1">
    <property type="nucleotide sequence ID" value="NZ_BAAAZG010000031.1"/>
</dbReference>
<comment type="caution">
    <text evidence="1">The sequence shown here is derived from an EMBL/GenBank/DDBJ whole genome shotgun (WGS) entry which is preliminary data.</text>
</comment>
<dbReference type="NCBIfam" id="NF041205">
    <property type="entry name" value="VdcD"/>
    <property type="match status" value="1"/>
</dbReference>
<reference evidence="2" key="1">
    <citation type="journal article" date="2019" name="Int. J. Syst. Evol. Microbiol.">
        <title>The Global Catalogue of Microorganisms (GCM) 10K type strain sequencing project: providing services to taxonomists for standard genome sequencing and annotation.</title>
        <authorList>
            <consortium name="The Broad Institute Genomics Platform"/>
            <consortium name="The Broad Institute Genome Sequencing Center for Infectious Disease"/>
            <person name="Wu L."/>
            <person name="Ma J."/>
        </authorList>
    </citation>
    <scope>NUCLEOTIDE SEQUENCE [LARGE SCALE GENOMIC DNA]</scope>
    <source>
        <strain evidence="2">JCM 16702</strain>
    </source>
</reference>
<sequence length="81" mass="9269">MAAETTICPRCGHQTIEQLYTSPVPGAWDVLQCALCFYTWRTSEPDRRTRRDAYPDGFKMTIEDIENAPEVPTVPPLRTRP</sequence>
<accession>A0ABP7W5U7</accession>
<proteinExistence type="predicted"/>
<dbReference type="InterPro" id="IPR047707">
    <property type="entry name" value="VdcD-like"/>
</dbReference>
<keyword evidence="2" id="KW-1185">Reference proteome</keyword>
<dbReference type="EMBL" id="BAAAZG010000031">
    <property type="protein sequence ID" value="GAA4081855.1"/>
    <property type="molecule type" value="Genomic_DNA"/>
</dbReference>
<dbReference type="Pfam" id="PF26358">
    <property type="entry name" value="EcdD_BsdD_detox"/>
    <property type="match status" value="1"/>
</dbReference>
<evidence type="ECO:0000313" key="1">
    <source>
        <dbReference type="EMBL" id="GAA4081855.1"/>
    </source>
</evidence>
<organism evidence="1 2">
    <name type="scientific">Actinomadura miaoliensis</name>
    <dbReference type="NCBI Taxonomy" id="430685"/>
    <lineage>
        <taxon>Bacteria</taxon>
        <taxon>Bacillati</taxon>
        <taxon>Actinomycetota</taxon>
        <taxon>Actinomycetes</taxon>
        <taxon>Streptosporangiales</taxon>
        <taxon>Thermomonosporaceae</taxon>
        <taxon>Actinomadura</taxon>
    </lineage>
</organism>
<evidence type="ECO:0000313" key="2">
    <source>
        <dbReference type="Proteomes" id="UP001500683"/>
    </source>
</evidence>
<protein>
    <submittedName>
        <fullName evidence="1">Non-oxidative hydroxyarylic acid decarboxylases subunit D</fullName>
    </submittedName>
</protein>